<dbReference type="PANTHER" id="PTHR21075">
    <property type="entry name" value="ANAEROBIC RIBONUCLEOSIDE-TRIPHOSPHATE REDUCTASE"/>
    <property type="match status" value="1"/>
</dbReference>
<dbReference type="GO" id="GO:0006260">
    <property type="term" value="P:DNA replication"/>
    <property type="evidence" value="ECO:0007669"/>
    <property type="project" value="InterPro"/>
</dbReference>
<dbReference type="SUPFAM" id="SSF51998">
    <property type="entry name" value="PFL-like glycyl radical enzymes"/>
    <property type="match status" value="1"/>
</dbReference>
<dbReference type="Gene3D" id="3.20.70.20">
    <property type="match status" value="1"/>
</dbReference>
<dbReference type="Pfam" id="PF13597">
    <property type="entry name" value="NRDD"/>
    <property type="match status" value="1"/>
</dbReference>
<accession>A0A8S5SVZ7</accession>
<organism evidence="1">
    <name type="scientific">Siphoviridae sp. ctZHD14</name>
    <dbReference type="NCBI Taxonomy" id="2827891"/>
    <lineage>
        <taxon>Viruses</taxon>
        <taxon>Duplodnaviria</taxon>
        <taxon>Heunggongvirae</taxon>
        <taxon>Uroviricota</taxon>
        <taxon>Caudoviricetes</taxon>
    </lineage>
</organism>
<proteinExistence type="predicted"/>
<reference evidence="1" key="1">
    <citation type="journal article" date="2021" name="Proc. Natl. Acad. Sci. U.S.A.">
        <title>A Catalog of Tens of Thousands of Viruses from Human Metagenomes Reveals Hidden Associations with Chronic Diseases.</title>
        <authorList>
            <person name="Tisza M.J."/>
            <person name="Buck C.B."/>
        </authorList>
    </citation>
    <scope>NUCLEOTIDE SEQUENCE</scope>
    <source>
        <strain evidence="1">CtZHD14</strain>
    </source>
</reference>
<dbReference type="InterPro" id="IPR012833">
    <property type="entry name" value="NrdD"/>
</dbReference>
<evidence type="ECO:0000313" key="1">
    <source>
        <dbReference type="EMBL" id="DAF55142.1"/>
    </source>
</evidence>
<dbReference type="GO" id="GO:0008998">
    <property type="term" value="F:ribonucleoside-triphosphate reductase (thioredoxin) activity"/>
    <property type="evidence" value="ECO:0007669"/>
    <property type="project" value="InterPro"/>
</dbReference>
<name>A0A8S5SVZ7_9CAUD</name>
<dbReference type="PANTHER" id="PTHR21075:SF0">
    <property type="entry name" value="ANAEROBIC RIBONUCLEOSIDE-TRIPHOSPHATE REDUCTASE"/>
    <property type="match status" value="1"/>
</dbReference>
<dbReference type="GO" id="GO:0004748">
    <property type="term" value="F:ribonucleoside-diphosphate reductase activity, thioredoxin disulfide as acceptor"/>
    <property type="evidence" value="ECO:0007669"/>
    <property type="project" value="TreeGrafter"/>
</dbReference>
<dbReference type="EMBL" id="BK032687">
    <property type="protein sequence ID" value="DAF55142.1"/>
    <property type="molecule type" value="Genomic_DNA"/>
</dbReference>
<dbReference type="GO" id="GO:0009265">
    <property type="term" value="P:2'-deoxyribonucleotide biosynthetic process"/>
    <property type="evidence" value="ECO:0007669"/>
    <property type="project" value="TreeGrafter"/>
</dbReference>
<sequence>MCRTYNGYDINGMGQTKDGRGNICPVTIIMPTLAMEADRDVEKFMSLLDQKIFEAKDMLLERFEYICSQDPASAKFMYENGTMEGYIPEEGIRSALKHGSLAIGQLGLAETLELLVGENHCHPKGMTLAKQIEQLFYDRCNEFKHQYKLNFGVYYTPAENLCYKAMKKFQDKYGIIPGVSDKDFFTNSIHVPVWEGISAFEKIDIESQLTGYSNSGSITYVELGSTVKHNLDSLETLVNYAMDKDIPYFAINVPNDTCLECGYCDEFNDECPQCGSHYIQQLRRVTGYLTGNYTTAFNIGKQQETRLRKKHG</sequence>
<protein>
    <submittedName>
        <fullName evidence="1">Anaerobic ribonucleoside triphosphate reductase</fullName>
    </submittedName>
</protein>